<organism evidence="2 3">
    <name type="scientific">Paxillus rubicundulus Ve08.2h10</name>
    <dbReference type="NCBI Taxonomy" id="930991"/>
    <lineage>
        <taxon>Eukaryota</taxon>
        <taxon>Fungi</taxon>
        <taxon>Dikarya</taxon>
        <taxon>Basidiomycota</taxon>
        <taxon>Agaricomycotina</taxon>
        <taxon>Agaricomycetes</taxon>
        <taxon>Agaricomycetidae</taxon>
        <taxon>Boletales</taxon>
        <taxon>Paxilineae</taxon>
        <taxon>Paxillaceae</taxon>
        <taxon>Paxillus</taxon>
    </lineage>
</organism>
<reference evidence="3" key="2">
    <citation type="submission" date="2015-01" db="EMBL/GenBank/DDBJ databases">
        <title>Evolutionary Origins and Diversification of the Mycorrhizal Mutualists.</title>
        <authorList>
            <consortium name="DOE Joint Genome Institute"/>
            <consortium name="Mycorrhizal Genomics Consortium"/>
            <person name="Kohler A."/>
            <person name="Kuo A."/>
            <person name="Nagy L.G."/>
            <person name="Floudas D."/>
            <person name="Copeland A."/>
            <person name="Barry K.W."/>
            <person name="Cichocki N."/>
            <person name="Veneault-Fourrey C."/>
            <person name="LaButti K."/>
            <person name="Lindquist E.A."/>
            <person name="Lipzen A."/>
            <person name="Lundell T."/>
            <person name="Morin E."/>
            <person name="Murat C."/>
            <person name="Riley R."/>
            <person name="Ohm R."/>
            <person name="Sun H."/>
            <person name="Tunlid A."/>
            <person name="Henrissat B."/>
            <person name="Grigoriev I.V."/>
            <person name="Hibbett D.S."/>
            <person name="Martin F."/>
        </authorList>
    </citation>
    <scope>NUCLEOTIDE SEQUENCE [LARGE SCALE GENOMIC DNA]</scope>
    <source>
        <strain evidence="3">Ve08.2h10</strain>
    </source>
</reference>
<evidence type="ECO:0000313" key="2">
    <source>
        <dbReference type="EMBL" id="KIK78153.1"/>
    </source>
</evidence>
<name>A0A0D0CRY8_9AGAM</name>
<dbReference type="EMBL" id="KN826692">
    <property type="protein sequence ID" value="KIK78153.1"/>
    <property type="molecule type" value="Genomic_DNA"/>
</dbReference>
<dbReference type="AlphaFoldDB" id="A0A0D0CRY8"/>
<gene>
    <name evidence="2" type="ORF">PAXRUDRAFT_85434</name>
</gene>
<feature type="non-terminal residue" evidence="2">
    <location>
        <position position="276"/>
    </location>
</feature>
<dbReference type="Pfam" id="PF18759">
    <property type="entry name" value="Plavaka"/>
    <property type="match status" value="1"/>
</dbReference>
<proteinExistence type="predicted"/>
<feature type="region of interest" description="Disordered" evidence="1">
    <location>
        <begin position="36"/>
        <end position="84"/>
    </location>
</feature>
<reference evidence="2 3" key="1">
    <citation type="submission" date="2014-04" db="EMBL/GenBank/DDBJ databases">
        <authorList>
            <consortium name="DOE Joint Genome Institute"/>
            <person name="Kuo A."/>
            <person name="Kohler A."/>
            <person name="Jargeat P."/>
            <person name="Nagy L.G."/>
            <person name="Floudas D."/>
            <person name="Copeland A."/>
            <person name="Barry K.W."/>
            <person name="Cichocki N."/>
            <person name="Veneault-Fourrey C."/>
            <person name="LaButti K."/>
            <person name="Lindquist E.A."/>
            <person name="Lipzen A."/>
            <person name="Lundell T."/>
            <person name="Morin E."/>
            <person name="Murat C."/>
            <person name="Sun H."/>
            <person name="Tunlid A."/>
            <person name="Henrissat B."/>
            <person name="Grigoriev I.V."/>
            <person name="Hibbett D.S."/>
            <person name="Martin F."/>
            <person name="Nordberg H.P."/>
            <person name="Cantor M.N."/>
            <person name="Hua S.X."/>
        </authorList>
    </citation>
    <scope>NUCLEOTIDE SEQUENCE [LARGE SCALE GENOMIC DNA]</scope>
    <source>
        <strain evidence="2 3">Ve08.2h10</strain>
    </source>
</reference>
<evidence type="ECO:0000256" key="1">
    <source>
        <dbReference type="SAM" id="MobiDB-lite"/>
    </source>
</evidence>
<sequence length="276" mass="31695">MCPACGKDILKTPQGVLKHLGQSKGCQWYWKKKLQDLRQQEPEPPEALITHQAAPYGEEGSEYKDDQPPEDSEPEDEHQPIASTSQIILEYDERVEDVYPGTGRVIWMGESLHQQWRSSFKAGRQDQGNAKEDIEMENGTDAGNQESRWYSPFASELDWRIAQWAIEEGMGQNSLTRLLEIPGVVDSLGLSYHNMHTMHQVVDIIPGCSKWKTCYISFPDQPEDKHFIQYRDPIEVIQALLGNPAFAKHLVFTPRKIFSDVGCSRRIYNEMWTGKW</sequence>
<protein>
    <submittedName>
        <fullName evidence="2">Uncharacterized protein</fullName>
    </submittedName>
</protein>
<dbReference type="OrthoDB" id="2633292at2759"/>
<feature type="non-terminal residue" evidence="2">
    <location>
        <position position="1"/>
    </location>
</feature>
<dbReference type="Proteomes" id="UP000054538">
    <property type="component" value="Unassembled WGS sequence"/>
</dbReference>
<dbReference type="HOGENOM" id="CLU_006344_5_0_1"/>
<accession>A0A0D0CRY8</accession>
<dbReference type="InterPro" id="IPR041078">
    <property type="entry name" value="Plavaka"/>
</dbReference>
<evidence type="ECO:0000313" key="3">
    <source>
        <dbReference type="Proteomes" id="UP000054538"/>
    </source>
</evidence>
<keyword evidence="3" id="KW-1185">Reference proteome</keyword>
<dbReference type="InParanoid" id="A0A0D0CRY8"/>